<sequence length="162" mass="17990">MADLIRSAKSENDWSKVEPTAYNIQIVERSLLQAFFNTEQMHLLPVELGDFRTTDNRDDAADDDTYRLLRHLDIAHSPKAGQEAATNVFAQKLLETVRGYSAGRRILMILHVLSLFICGSAHSTVTQTDVCIIQDTSDIILLVQEDKQLDGGICAGDRSISA</sequence>
<keyword evidence="2" id="KW-1185">Reference proteome</keyword>
<dbReference type="Proteomes" id="UP000309038">
    <property type="component" value="Unassembled WGS sequence"/>
</dbReference>
<proteinExistence type="predicted"/>
<evidence type="ECO:0000313" key="2">
    <source>
        <dbReference type="Proteomes" id="UP000309038"/>
    </source>
</evidence>
<organism evidence="1 2">
    <name type="scientific">Hermanssonia centrifuga</name>
    <dbReference type="NCBI Taxonomy" id="98765"/>
    <lineage>
        <taxon>Eukaryota</taxon>
        <taxon>Fungi</taxon>
        <taxon>Dikarya</taxon>
        <taxon>Basidiomycota</taxon>
        <taxon>Agaricomycotina</taxon>
        <taxon>Agaricomycetes</taxon>
        <taxon>Polyporales</taxon>
        <taxon>Meruliaceae</taxon>
        <taxon>Hermanssonia</taxon>
    </lineage>
</organism>
<comment type="caution">
    <text evidence="1">The sequence shown here is derived from an EMBL/GenBank/DDBJ whole genome shotgun (WGS) entry which is preliminary data.</text>
</comment>
<protein>
    <submittedName>
        <fullName evidence="1">Uncharacterized protein</fullName>
    </submittedName>
</protein>
<dbReference type="AlphaFoldDB" id="A0A4S4K954"/>
<accession>A0A4S4K954</accession>
<reference evidence="1 2" key="1">
    <citation type="submission" date="2019-02" db="EMBL/GenBank/DDBJ databases">
        <title>Genome sequencing of the rare red list fungi Phlebia centrifuga.</title>
        <authorList>
            <person name="Buettner E."/>
            <person name="Kellner H."/>
        </authorList>
    </citation>
    <scope>NUCLEOTIDE SEQUENCE [LARGE SCALE GENOMIC DNA]</scope>
    <source>
        <strain evidence="1 2">DSM 108282</strain>
    </source>
</reference>
<gene>
    <name evidence="1" type="ORF">EW026_g7083</name>
</gene>
<name>A0A4S4K954_9APHY</name>
<dbReference type="EMBL" id="SGPJ01000457">
    <property type="protein sequence ID" value="THG94373.1"/>
    <property type="molecule type" value="Genomic_DNA"/>
</dbReference>
<evidence type="ECO:0000313" key="1">
    <source>
        <dbReference type="EMBL" id="THG94373.1"/>
    </source>
</evidence>